<accession>A3U6Z8</accession>
<reference evidence="2 3" key="1">
    <citation type="journal article" date="2010" name="J. Bacteriol.">
        <title>The complete genome sequence of Croceibacter atlanticus HTCC2559T.</title>
        <authorList>
            <person name="Oh H.M."/>
            <person name="Kang I."/>
            <person name="Ferriera S."/>
            <person name="Giovannoni S.J."/>
            <person name="Cho J.C."/>
        </authorList>
    </citation>
    <scope>NUCLEOTIDE SEQUENCE [LARGE SCALE GENOMIC DNA]</scope>
    <source>
        <strain evidence="3">ATCC BAA-628 / HTCC2559 / KCTC 12090</strain>
    </source>
</reference>
<dbReference type="PIRSF" id="PIRSF029477">
    <property type="entry name" value="UCP029477"/>
    <property type="match status" value="1"/>
</dbReference>
<dbReference type="KEGG" id="cat:CA2559_04630"/>
<dbReference type="Proteomes" id="UP000002297">
    <property type="component" value="Chromosome"/>
</dbReference>
<sequence length="166" mass="18963">MTNRPHLKIKSANQNITIMKYTEQVSNKLNELLKKNYDAEAGYKQAAENVKNSQLKSYFENRAKDRYDFGHQLKNEIKSFGQEPDKGTSISGDAHRFWMNIKSKFVANDEEAMLEEAIRGEKAFVENYNEIINETNLPPSTSSVLKTQKDNVESALKDVKSLEIVA</sequence>
<gene>
    <name evidence="2" type="ordered locus">CA2559_04630</name>
</gene>
<dbReference type="CDD" id="cd00657">
    <property type="entry name" value="Ferritin_like"/>
    <property type="match status" value="1"/>
</dbReference>
<dbReference type="InterPro" id="IPR016920">
    <property type="entry name" value="UCP029477"/>
</dbReference>
<dbReference type="InterPro" id="IPR009078">
    <property type="entry name" value="Ferritin-like_SF"/>
</dbReference>
<dbReference type="Pfam" id="PF09537">
    <property type="entry name" value="DUF2383"/>
    <property type="match status" value="1"/>
</dbReference>
<evidence type="ECO:0000313" key="2">
    <source>
        <dbReference type="EMBL" id="EAP88015.1"/>
    </source>
</evidence>
<feature type="domain" description="DUF2383" evidence="1">
    <location>
        <begin position="24"/>
        <end position="134"/>
    </location>
</feature>
<dbReference type="Gene3D" id="1.20.1260.10">
    <property type="match status" value="1"/>
</dbReference>
<keyword evidence="3" id="KW-1185">Reference proteome</keyword>
<dbReference type="EMBL" id="CP002046">
    <property type="protein sequence ID" value="EAP88015.1"/>
    <property type="molecule type" value="Genomic_DNA"/>
</dbReference>
<dbReference type="STRING" id="216432.CA2559_04630"/>
<dbReference type="InterPro" id="IPR012347">
    <property type="entry name" value="Ferritin-like"/>
</dbReference>
<dbReference type="NCBIfam" id="TIGR02284">
    <property type="entry name" value="PA2169 family four-helix-bundle protein"/>
    <property type="match status" value="1"/>
</dbReference>
<dbReference type="AlphaFoldDB" id="A3U6Z8"/>
<dbReference type="eggNOG" id="COG1633">
    <property type="taxonomic scope" value="Bacteria"/>
</dbReference>
<dbReference type="SUPFAM" id="SSF47240">
    <property type="entry name" value="Ferritin-like"/>
    <property type="match status" value="1"/>
</dbReference>
<protein>
    <recommendedName>
        <fullName evidence="1">DUF2383 domain-containing protein</fullName>
    </recommendedName>
</protein>
<dbReference type="InterPro" id="IPR011971">
    <property type="entry name" value="CHP02284"/>
</dbReference>
<evidence type="ECO:0000259" key="1">
    <source>
        <dbReference type="Pfam" id="PF09537"/>
    </source>
</evidence>
<organism evidence="2 3">
    <name type="scientific">Croceibacter atlanticus (strain ATCC BAA-628 / JCM 21780 / CIP 108009 / IAM 15332 / KCTC 12090 / HTCC2559)</name>
    <dbReference type="NCBI Taxonomy" id="216432"/>
    <lineage>
        <taxon>Bacteria</taxon>
        <taxon>Pseudomonadati</taxon>
        <taxon>Bacteroidota</taxon>
        <taxon>Flavobacteriia</taxon>
        <taxon>Flavobacteriales</taxon>
        <taxon>Flavobacteriaceae</taxon>
        <taxon>Croceibacter</taxon>
    </lineage>
</organism>
<dbReference type="HOGENOM" id="CLU_114531_0_0_10"/>
<proteinExistence type="predicted"/>
<dbReference type="InterPro" id="IPR019052">
    <property type="entry name" value="DUF2383"/>
</dbReference>
<evidence type="ECO:0000313" key="3">
    <source>
        <dbReference type="Proteomes" id="UP000002297"/>
    </source>
</evidence>
<name>A3U6Z8_CROAH</name>